<gene>
    <name evidence="7" type="primary">spoVK</name>
    <name evidence="7" type="ORF">SNAT2548_LOCUS183</name>
</gene>
<evidence type="ECO:0000313" key="8">
    <source>
        <dbReference type="Proteomes" id="UP000604046"/>
    </source>
</evidence>
<dbReference type="GO" id="GO:0016887">
    <property type="term" value="F:ATP hydrolysis activity"/>
    <property type="evidence" value="ECO:0007669"/>
    <property type="project" value="InterPro"/>
</dbReference>
<dbReference type="PANTHER" id="PTHR43392">
    <property type="entry name" value="AAA-TYPE ATPASE FAMILY PROTEIN / ANKYRIN REPEAT FAMILY PROTEIN"/>
    <property type="match status" value="1"/>
</dbReference>
<name>A0A812GB30_9DINO</name>
<dbReference type="Gene3D" id="3.40.50.300">
    <property type="entry name" value="P-loop containing nucleotide triphosphate hydrolases"/>
    <property type="match status" value="1"/>
</dbReference>
<comment type="caution">
    <text evidence="7">The sequence shown here is derived from an EMBL/GenBank/DDBJ whole genome shotgun (WGS) entry which is preliminary data.</text>
</comment>
<protein>
    <submittedName>
        <fullName evidence="7">SpoVK protein</fullName>
    </submittedName>
</protein>
<accession>A0A812GB30</accession>
<dbReference type="InterPro" id="IPR050773">
    <property type="entry name" value="CbxX/CfxQ_RuBisCO_ESX"/>
</dbReference>
<keyword evidence="3" id="KW-0067">ATP-binding</keyword>
<dbReference type="GO" id="GO:0005524">
    <property type="term" value="F:ATP binding"/>
    <property type="evidence" value="ECO:0007669"/>
    <property type="project" value="UniProtKB-KW"/>
</dbReference>
<dbReference type="AlphaFoldDB" id="A0A812GB30"/>
<sequence length="182" mass="20218">MGVSTKIPEALGGVLFIDEAYALVGEDGRDSFGREALDTLIKLVEDYRQDLVVILAGYSSEMARLIEANPGLRSRFPTVIEFEDYTCEELLEIATGMLLQDVMVLSEPAASDRLRGLLQKTVPKPGKKTDRQAGNGRAVRNILERAKRNQALRLQKEVTEGKNHNQTDMCTLMPQDFDGCET</sequence>
<evidence type="ECO:0000256" key="4">
    <source>
        <dbReference type="SAM" id="MobiDB-lite"/>
    </source>
</evidence>
<organism evidence="7 8">
    <name type="scientific">Symbiodinium natans</name>
    <dbReference type="NCBI Taxonomy" id="878477"/>
    <lineage>
        <taxon>Eukaryota</taxon>
        <taxon>Sar</taxon>
        <taxon>Alveolata</taxon>
        <taxon>Dinophyceae</taxon>
        <taxon>Suessiales</taxon>
        <taxon>Symbiodiniaceae</taxon>
        <taxon>Symbiodinium</taxon>
    </lineage>
</organism>
<evidence type="ECO:0000313" key="7">
    <source>
        <dbReference type="EMBL" id="CAE6913246.1"/>
    </source>
</evidence>
<dbReference type="InterPro" id="IPR027417">
    <property type="entry name" value="P-loop_NTPase"/>
</dbReference>
<reference evidence="7" key="1">
    <citation type="submission" date="2021-02" db="EMBL/GenBank/DDBJ databases">
        <authorList>
            <person name="Dougan E. K."/>
            <person name="Rhodes N."/>
            <person name="Thang M."/>
            <person name="Chan C."/>
        </authorList>
    </citation>
    <scope>NUCLEOTIDE SEQUENCE</scope>
</reference>
<dbReference type="SUPFAM" id="SSF52540">
    <property type="entry name" value="P-loop containing nucleoside triphosphate hydrolases"/>
    <property type="match status" value="1"/>
</dbReference>
<dbReference type="InterPro" id="IPR003959">
    <property type="entry name" value="ATPase_AAA_core"/>
</dbReference>
<feature type="domain" description="ATPase AAA-type core" evidence="5">
    <location>
        <begin position="13"/>
        <end position="83"/>
    </location>
</feature>
<evidence type="ECO:0000256" key="2">
    <source>
        <dbReference type="ARBA" id="ARBA00022741"/>
    </source>
</evidence>
<dbReference type="InterPro" id="IPR000641">
    <property type="entry name" value="CbxX/CfxQ"/>
</dbReference>
<evidence type="ECO:0000259" key="6">
    <source>
        <dbReference type="Pfam" id="PF17866"/>
    </source>
</evidence>
<dbReference type="EMBL" id="CAJNDS010000003">
    <property type="protein sequence ID" value="CAE6913246.1"/>
    <property type="molecule type" value="Genomic_DNA"/>
</dbReference>
<dbReference type="InterPro" id="IPR041627">
    <property type="entry name" value="AAA_lid_6"/>
</dbReference>
<dbReference type="Proteomes" id="UP000604046">
    <property type="component" value="Unassembled WGS sequence"/>
</dbReference>
<evidence type="ECO:0000259" key="5">
    <source>
        <dbReference type="Pfam" id="PF00004"/>
    </source>
</evidence>
<evidence type="ECO:0000256" key="3">
    <source>
        <dbReference type="ARBA" id="ARBA00022840"/>
    </source>
</evidence>
<proteinExistence type="inferred from homology"/>
<evidence type="ECO:0000256" key="1">
    <source>
        <dbReference type="ARBA" id="ARBA00010378"/>
    </source>
</evidence>
<dbReference type="OrthoDB" id="440010at2759"/>
<dbReference type="PRINTS" id="PR00819">
    <property type="entry name" value="CBXCFQXSUPER"/>
</dbReference>
<dbReference type="PANTHER" id="PTHR43392:SF2">
    <property type="entry name" value="AAA-TYPE ATPASE FAMILY PROTEIN _ ANKYRIN REPEAT FAMILY PROTEIN"/>
    <property type="match status" value="1"/>
</dbReference>
<comment type="similarity">
    <text evidence="1">Belongs to the CbxX/CfxQ family.</text>
</comment>
<dbReference type="Gene3D" id="1.10.8.60">
    <property type="match status" value="1"/>
</dbReference>
<dbReference type="Pfam" id="PF00004">
    <property type="entry name" value="AAA"/>
    <property type="match status" value="1"/>
</dbReference>
<feature type="region of interest" description="Disordered" evidence="4">
    <location>
        <begin position="160"/>
        <end position="182"/>
    </location>
</feature>
<keyword evidence="8" id="KW-1185">Reference proteome</keyword>
<dbReference type="Pfam" id="PF17866">
    <property type="entry name" value="AAA_lid_6"/>
    <property type="match status" value="1"/>
</dbReference>
<feature type="domain" description="CbbX AAA lid" evidence="6">
    <location>
        <begin position="108"/>
        <end position="177"/>
    </location>
</feature>
<keyword evidence="2" id="KW-0547">Nucleotide-binding</keyword>